<dbReference type="EMBL" id="CAMPGE010012440">
    <property type="protein sequence ID" value="CAI2371207.1"/>
    <property type="molecule type" value="Genomic_DNA"/>
</dbReference>
<sequence>MEKQEDTKNSCLQNDLSKYGSGIKSMLKPEMKCFKLQDKKFRFDPEDEIFQEIPPPEINTCLCCQDEQDYTKNTKGSTKKGYCSLCGHLICDKWDSKRVPFQGKKRDPKICCVVCYKKILIFLNLYTPFEFQMINMHSKLCSLTKCQEEKEVKLKKIEEDLHQKKQSEAFLEKRQLKFNAKADQIEQNYQQLIQDYKDTNNNSQILDLNSGIEEVNRLIRDRKKEDFKYELDLKEYSAKLENVENDIKQTEVELQKYKTHDVDFDDVIGHIDKEFWENASDDSFN</sequence>
<evidence type="ECO:0000313" key="3">
    <source>
        <dbReference type="Proteomes" id="UP001295684"/>
    </source>
</evidence>
<dbReference type="Proteomes" id="UP001295684">
    <property type="component" value="Unassembled WGS sequence"/>
</dbReference>
<name>A0AAD1UM12_EUPCR</name>
<feature type="coiled-coil region" evidence="1">
    <location>
        <begin position="233"/>
        <end position="260"/>
    </location>
</feature>
<reference evidence="2" key="1">
    <citation type="submission" date="2023-07" db="EMBL/GenBank/DDBJ databases">
        <authorList>
            <consortium name="AG Swart"/>
            <person name="Singh M."/>
            <person name="Singh A."/>
            <person name="Seah K."/>
            <person name="Emmerich C."/>
        </authorList>
    </citation>
    <scope>NUCLEOTIDE SEQUENCE</scope>
    <source>
        <strain evidence="2">DP1</strain>
    </source>
</reference>
<keyword evidence="1" id="KW-0175">Coiled coil</keyword>
<keyword evidence="3" id="KW-1185">Reference proteome</keyword>
<protein>
    <submittedName>
        <fullName evidence="2">Uncharacterized protein</fullName>
    </submittedName>
</protein>
<evidence type="ECO:0000256" key="1">
    <source>
        <dbReference type="SAM" id="Coils"/>
    </source>
</evidence>
<accession>A0AAD1UM12</accession>
<dbReference type="InterPro" id="IPR011011">
    <property type="entry name" value="Znf_FYVE_PHD"/>
</dbReference>
<organism evidence="2 3">
    <name type="scientific">Euplotes crassus</name>
    <dbReference type="NCBI Taxonomy" id="5936"/>
    <lineage>
        <taxon>Eukaryota</taxon>
        <taxon>Sar</taxon>
        <taxon>Alveolata</taxon>
        <taxon>Ciliophora</taxon>
        <taxon>Intramacronucleata</taxon>
        <taxon>Spirotrichea</taxon>
        <taxon>Hypotrichia</taxon>
        <taxon>Euplotida</taxon>
        <taxon>Euplotidae</taxon>
        <taxon>Moneuplotes</taxon>
    </lineage>
</organism>
<comment type="caution">
    <text evidence="2">The sequence shown here is derived from an EMBL/GenBank/DDBJ whole genome shotgun (WGS) entry which is preliminary data.</text>
</comment>
<gene>
    <name evidence="2" type="ORF">ECRASSUSDP1_LOCUS12527</name>
</gene>
<evidence type="ECO:0000313" key="2">
    <source>
        <dbReference type="EMBL" id="CAI2371207.1"/>
    </source>
</evidence>
<dbReference type="SUPFAM" id="SSF57903">
    <property type="entry name" value="FYVE/PHD zinc finger"/>
    <property type="match status" value="1"/>
</dbReference>
<proteinExistence type="predicted"/>
<dbReference type="AlphaFoldDB" id="A0AAD1UM12"/>
<feature type="coiled-coil region" evidence="1">
    <location>
        <begin position="147"/>
        <end position="202"/>
    </location>
</feature>